<dbReference type="GO" id="GO:0008270">
    <property type="term" value="F:zinc ion binding"/>
    <property type="evidence" value="ECO:0007669"/>
    <property type="project" value="UniProtKB-KW"/>
</dbReference>
<evidence type="ECO:0000313" key="4">
    <source>
        <dbReference type="EMBL" id="KAK9824331.1"/>
    </source>
</evidence>
<dbReference type="SUPFAM" id="SSF57667">
    <property type="entry name" value="beta-beta-alpha zinc fingers"/>
    <property type="match status" value="1"/>
</dbReference>
<feature type="compositionally biased region" description="Basic and acidic residues" evidence="2">
    <location>
        <begin position="54"/>
        <end position="69"/>
    </location>
</feature>
<proteinExistence type="predicted"/>
<accession>A0AAW1QT53</accession>
<comment type="caution">
    <text evidence="4">The sequence shown here is derived from an EMBL/GenBank/DDBJ whole genome shotgun (WGS) entry which is preliminary data.</text>
</comment>
<dbReference type="Proteomes" id="UP001489004">
    <property type="component" value="Unassembled WGS sequence"/>
</dbReference>
<feature type="region of interest" description="Disordered" evidence="2">
    <location>
        <begin position="98"/>
        <end position="117"/>
    </location>
</feature>
<feature type="compositionally biased region" description="Basic and acidic residues" evidence="2">
    <location>
        <begin position="204"/>
        <end position="216"/>
    </location>
</feature>
<dbReference type="PROSITE" id="PS00028">
    <property type="entry name" value="ZINC_FINGER_C2H2_1"/>
    <property type="match status" value="1"/>
</dbReference>
<feature type="domain" description="C2H2-type" evidence="3">
    <location>
        <begin position="16"/>
        <end position="45"/>
    </location>
</feature>
<feature type="compositionally biased region" description="Low complexity" evidence="2">
    <location>
        <begin position="105"/>
        <end position="117"/>
    </location>
</feature>
<keyword evidence="1" id="KW-0863">Zinc-finger</keyword>
<feature type="compositionally biased region" description="Polar residues" evidence="2">
    <location>
        <begin position="193"/>
        <end position="203"/>
    </location>
</feature>
<gene>
    <name evidence="4" type="ORF">WJX72_009510</name>
</gene>
<sequence length="216" mass="24071">MEAGVKYILRSGDERYYCVAPGCGKSYKQIRDLQGHMVKHGGKVRKRLKYSTAAERRAAKQIQDREAKRKERQRKRARGVNLEPENDPLLQLRNYSSDTDKSVEGDVGQADVGQGDVENVQPPLLQLQNFRSGADDSGEADKGALNVEPENDPLLQLRNYSSEEDQSGKPDKGHENDALLQLRKYSSGEDHSGGQSSSGNGTETQREVTEQPDEKK</sequence>
<evidence type="ECO:0000256" key="1">
    <source>
        <dbReference type="PROSITE-ProRule" id="PRU00042"/>
    </source>
</evidence>
<evidence type="ECO:0000256" key="2">
    <source>
        <dbReference type="SAM" id="MobiDB-lite"/>
    </source>
</evidence>
<keyword evidence="1" id="KW-0479">Metal-binding</keyword>
<dbReference type="InterPro" id="IPR013087">
    <property type="entry name" value="Znf_C2H2_type"/>
</dbReference>
<dbReference type="EMBL" id="JALJOR010000002">
    <property type="protein sequence ID" value="KAK9824331.1"/>
    <property type="molecule type" value="Genomic_DNA"/>
</dbReference>
<evidence type="ECO:0000313" key="5">
    <source>
        <dbReference type="Proteomes" id="UP001489004"/>
    </source>
</evidence>
<dbReference type="Gene3D" id="3.30.160.60">
    <property type="entry name" value="Classic Zinc Finger"/>
    <property type="match status" value="1"/>
</dbReference>
<keyword evidence="5" id="KW-1185">Reference proteome</keyword>
<name>A0AAW1QT53_9CHLO</name>
<protein>
    <recommendedName>
        <fullName evidence="3">C2H2-type domain-containing protein</fullName>
    </recommendedName>
</protein>
<dbReference type="InterPro" id="IPR036236">
    <property type="entry name" value="Znf_C2H2_sf"/>
</dbReference>
<reference evidence="4 5" key="1">
    <citation type="journal article" date="2024" name="Nat. Commun.">
        <title>Phylogenomics reveals the evolutionary origins of lichenization in chlorophyte algae.</title>
        <authorList>
            <person name="Puginier C."/>
            <person name="Libourel C."/>
            <person name="Otte J."/>
            <person name="Skaloud P."/>
            <person name="Haon M."/>
            <person name="Grisel S."/>
            <person name="Petersen M."/>
            <person name="Berrin J.G."/>
            <person name="Delaux P.M."/>
            <person name="Dal Grande F."/>
            <person name="Keller J."/>
        </authorList>
    </citation>
    <scope>NUCLEOTIDE SEQUENCE [LARGE SCALE GENOMIC DNA]</scope>
    <source>
        <strain evidence="4 5">SAG 2043</strain>
    </source>
</reference>
<keyword evidence="1" id="KW-0862">Zinc</keyword>
<dbReference type="PROSITE" id="PS50157">
    <property type="entry name" value="ZINC_FINGER_C2H2_2"/>
    <property type="match status" value="1"/>
</dbReference>
<feature type="region of interest" description="Disordered" evidence="2">
    <location>
        <begin position="130"/>
        <end position="216"/>
    </location>
</feature>
<feature type="region of interest" description="Disordered" evidence="2">
    <location>
        <begin position="41"/>
        <end position="93"/>
    </location>
</feature>
<organism evidence="4 5">
    <name type="scientific">[Myrmecia] bisecta</name>
    <dbReference type="NCBI Taxonomy" id="41462"/>
    <lineage>
        <taxon>Eukaryota</taxon>
        <taxon>Viridiplantae</taxon>
        <taxon>Chlorophyta</taxon>
        <taxon>core chlorophytes</taxon>
        <taxon>Trebouxiophyceae</taxon>
        <taxon>Trebouxiales</taxon>
        <taxon>Trebouxiaceae</taxon>
        <taxon>Myrmecia</taxon>
    </lineage>
</organism>
<evidence type="ECO:0000259" key="3">
    <source>
        <dbReference type="PROSITE" id="PS50157"/>
    </source>
</evidence>
<feature type="compositionally biased region" description="Basic and acidic residues" evidence="2">
    <location>
        <begin position="166"/>
        <end position="177"/>
    </location>
</feature>
<dbReference type="AlphaFoldDB" id="A0AAW1QT53"/>